<gene>
    <name evidence="2" type="ORF">SAMN05444380_1045</name>
</gene>
<keyword evidence="1" id="KW-1133">Transmembrane helix</keyword>
<dbReference type="EMBL" id="FONA01000004">
    <property type="protein sequence ID" value="SFD91654.1"/>
    <property type="molecule type" value="Genomic_DNA"/>
</dbReference>
<accession>A0A1I1W964</accession>
<proteinExistence type="predicted"/>
<dbReference type="InParanoid" id="A0A1I1W964"/>
<dbReference type="InterPro" id="IPR046601">
    <property type="entry name" value="DUF6660"/>
</dbReference>
<sequence>MTSNKKHIILQTDCTTGLTRFDQPCNRTRTMMTNKKEKRKSPRFTFLKIQDLSLFSQTMKWLCYILAVYFLGLSFITCAGDLSNYSSTENQQVVMSSDSHSGHDNGSSSNDLCNPICSCHCCHIHVIFPNAMSEANPLGNPSHYPFYHQNFKSLDLFELFIPPMA</sequence>
<dbReference type="Proteomes" id="UP000181976">
    <property type="component" value="Unassembled WGS sequence"/>
</dbReference>
<name>A0A1I1W964_9BACT</name>
<reference evidence="2 3" key="1">
    <citation type="submission" date="2016-10" db="EMBL/GenBank/DDBJ databases">
        <authorList>
            <person name="de Groot N.N."/>
        </authorList>
    </citation>
    <scope>NUCLEOTIDE SEQUENCE [LARGE SCALE GENOMIC DNA]</scope>
    <source>
        <strain evidence="2 3">DSM 19012</strain>
    </source>
</reference>
<evidence type="ECO:0000256" key="1">
    <source>
        <dbReference type="SAM" id="Phobius"/>
    </source>
</evidence>
<keyword evidence="3" id="KW-1185">Reference proteome</keyword>
<organism evidence="2 3">
    <name type="scientific">Thermophagus xiamenensis</name>
    <dbReference type="NCBI Taxonomy" id="385682"/>
    <lineage>
        <taxon>Bacteria</taxon>
        <taxon>Pseudomonadati</taxon>
        <taxon>Bacteroidota</taxon>
        <taxon>Bacteroidia</taxon>
        <taxon>Marinilabiliales</taxon>
        <taxon>Marinilabiliaceae</taxon>
        <taxon>Thermophagus</taxon>
    </lineage>
</organism>
<evidence type="ECO:0000313" key="3">
    <source>
        <dbReference type="Proteomes" id="UP000181976"/>
    </source>
</evidence>
<feature type="transmembrane region" description="Helical" evidence="1">
    <location>
        <begin position="61"/>
        <end position="82"/>
    </location>
</feature>
<dbReference type="AlphaFoldDB" id="A0A1I1W964"/>
<dbReference type="Pfam" id="PF20365">
    <property type="entry name" value="DUF6660"/>
    <property type="match status" value="1"/>
</dbReference>
<keyword evidence="1" id="KW-0472">Membrane</keyword>
<evidence type="ECO:0000313" key="2">
    <source>
        <dbReference type="EMBL" id="SFD91654.1"/>
    </source>
</evidence>
<keyword evidence="1" id="KW-0812">Transmembrane</keyword>
<protein>
    <submittedName>
        <fullName evidence="2">Uncharacterized protein</fullName>
    </submittedName>
</protein>